<comment type="caution">
    <text evidence="2">The sequence shown here is derived from an EMBL/GenBank/DDBJ whole genome shotgun (WGS) entry which is preliminary data.</text>
</comment>
<proteinExistence type="predicted"/>
<evidence type="ECO:0000256" key="1">
    <source>
        <dbReference type="SAM" id="MobiDB-lite"/>
    </source>
</evidence>
<evidence type="ECO:0000313" key="2">
    <source>
        <dbReference type="EMBL" id="PON31199.1"/>
    </source>
</evidence>
<gene>
    <name evidence="2" type="ORF">PanWU01x14_371690</name>
</gene>
<sequence length="68" mass="7457">SPHPLFIVPIFDITVVVIFVKLKPSDSSPATMMVHHADQDCGPRTEQRARSDPPKSESRSAVSRLSSV</sequence>
<reference evidence="3" key="1">
    <citation type="submission" date="2016-06" db="EMBL/GenBank/DDBJ databases">
        <title>Parallel loss of symbiosis genes in relatives of nitrogen-fixing non-legume Parasponia.</title>
        <authorList>
            <person name="Van Velzen R."/>
            <person name="Holmer R."/>
            <person name="Bu F."/>
            <person name="Rutten L."/>
            <person name="Van Zeijl A."/>
            <person name="Liu W."/>
            <person name="Santuari L."/>
            <person name="Cao Q."/>
            <person name="Sharma T."/>
            <person name="Shen D."/>
            <person name="Roswanjaya Y."/>
            <person name="Wardhani T."/>
            <person name="Kalhor M.S."/>
            <person name="Jansen J."/>
            <person name="Van den Hoogen J."/>
            <person name="Gungor B."/>
            <person name="Hartog M."/>
            <person name="Hontelez J."/>
            <person name="Verver J."/>
            <person name="Yang W.-C."/>
            <person name="Schijlen E."/>
            <person name="Repin R."/>
            <person name="Schilthuizen M."/>
            <person name="Schranz E."/>
            <person name="Heidstra R."/>
            <person name="Miyata K."/>
            <person name="Fedorova E."/>
            <person name="Kohlen W."/>
            <person name="Bisseling T."/>
            <person name="Smit S."/>
            <person name="Geurts R."/>
        </authorList>
    </citation>
    <scope>NUCLEOTIDE SEQUENCE [LARGE SCALE GENOMIC DNA]</scope>
    <source>
        <strain evidence="3">cv. WU1-14</strain>
    </source>
</reference>
<name>A0A2P5A3Z8_PARAD</name>
<feature type="compositionally biased region" description="Low complexity" evidence="1">
    <location>
        <begin position="59"/>
        <end position="68"/>
    </location>
</feature>
<feature type="region of interest" description="Disordered" evidence="1">
    <location>
        <begin position="26"/>
        <end position="68"/>
    </location>
</feature>
<feature type="non-terminal residue" evidence="2">
    <location>
        <position position="1"/>
    </location>
</feature>
<dbReference type="Proteomes" id="UP000237105">
    <property type="component" value="Unassembled WGS sequence"/>
</dbReference>
<dbReference type="EMBL" id="JXTB01001308">
    <property type="protein sequence ID" value="PON31199.1"/>
    <property type="molecule type" value="Genomic_DNA"/>
</dbReference>
<evidence type="ECO:0000313" key="3">
    <source>
        <dbReference type="Proteomes" id="UP000237105"/>
    </source>
</evidence>
<accession>A0A2P5A3Z8</accession>
<organism evidence="2 3">
    <name type="scientific">Parasponia andersonii</name>
    <name type="common">Sponia andersonii</name>
    <dbReference type="NCBI Taxonomy" id="3476"/>
    <lineage>
        <taxon>Eukaryota</taxon>
        <taxon>Viridiplantae</taxon>
        <taxon>Streptophyta</taxon>
        <taxon>Embryophyta</taxon>
        <taxon>Tracheophyta</taxon>
        <taxon>Spermatophyta</taxon>
        <taxon>Magnoliopsida</taxon>
        <taxon>eudicotyledons</taxon>
        <taxon>Gunneridae</taxon>
        <taxon>Pentapetalae</taxon>
        <taxon>rosids</taxon>
        <taxon>fabids</taxon>
        <taxon>Rosales</taxon>
        <taxon>Cannabaceae</taxon>
        <taxon>Parasponia</taxon>
    </lineage>
</organism>
<dbReference type="AlphaFoldDB" id="A0A2P5A3Z8"/>
<keyword evidence="3" id="KW-1185">Reference proteome</keyword>
<protein>
    <submittedName>
        <fullName evidence="2">Uncharacterized protein</fullName>
    </submittedName>
</protein>
<feature type="compositionally biased region" description="Basic and acidic residues" evidence="1">
    <location>
        <begin position="35"/>
        <end position="58"/>
    </location>
</feature>